<dbReference type="CDD" id="cd20335">
    <property type="entry name" value="BRcat_RBR"/>
    <property type="match status" value="1"/>
</dbReference>
<dbReference type="InterPro" id="IPR031127">
    <property type="entry name" value="E3_UB_ligase_RBR"/>
</dbReference>
<feature type="region of interest" description="Disordered" evidence="10">
    <location>
        <begin position="1"/>
        <end position="67"/>
    </location>
</feature>
<dbReference type="InParanoid" id="A0A2P6NEA2"/>
<dbReference type="Gene3D" id="1.20.120.1750">
    <property type="match status" value="1"/>
</dbReference>
<dbReference type="PANTHER" id="PTHR11685">
    <property type="entry name" value="RBR FAMILY RING FINGER AND IBR DOMAIN-CONTAINING"/>
    <property type="match status" value="1"/>
</dbReference>
<dbReference type="EMBL" id="MDYQ01000107">
    <property type="protein sequence ID" value="PRP82255.1"/>
    <property type="molecule type" value="Genomic_DNA"/>
</dbReference>
<protein>
    <recommendedName>
        <fullName evidence="2">RBR-type E3 ubiquitin transferase</fullName>
        <ecNumber evidence="2">2.3.2.31</ecNumber>
    </recommendedName>
</protein>
<evidence type="ECO:0000256" key="4">
    <source>
        <dbReference type="ARBA" id="ARBA00022723"/>
    </source>
</evidence>
<proteinExistence type="predicted"/>
<evidence type="ECO:0000259" key="11">
    <source>
        <dbReference type="PROSITE" id="PS51873"/>
    </source>
</evidence>
<keyword evidence="13" id="KW-1185">Reference proteome</keyword>
<dbReference type="InterPro" id="IPR017907">
    <property type="entry name" value="Znf_RING_CS"/>
</dbReference>
<comment type="catalytic activity">
    <reaction evidence="1">
        <text>[E2 ubiquitin-conjugating enzyme]-S-ubiquitinyl-L-cysteine + [acceptor protein]-L-lysine = [E2 ubiquitin-conjugating enzyme]-L-cysteine + [acceptor protein]-N(6)-ubiquitinyl-L-lysine.</text>
        <dbReference type="EC" id="2.3.2.31"/>
    </reaction>
</comment>
<name>A0A2P6NEA2_9EUKA</name>
<dbReference type="STRING" id="1890364.A0A2P6NEA2"/>
<accession>A0A2P6NEA2</accession>
<evidence type="ECO:0000256" key="1">
    <source>
        <dbReference type="ARBA" id="ARBA00001798"/>
    </source>
</evidence>
<feature type="compositionally biased region" description="Acidic residues" evidence="10">
    <location>
        <begin position="15"/>
        <end position="29"/>
    </location>
</feature>
<dbReference type="OrthoDB" id="1431934at2759"/>
<dbReference type="Pfam" id="PF22191">
    <property type="entry name" value="IBR_1"/>
    <property type="match status" value="1"/>
</dbReference>
<sequence length="577" mass="65827">MERSMYEWSPQLATSDEEDYYSSDEEDIEWDIRPNHHLAPIRNPEAGGVIDLTGEDEESDNESRSGEGSCDICFDNIPLSEEVRLRHADDTHIYCRECLISWVNAKISERHLEITCPEPGCDDTLRDEEEWTEVCERLFRNFVERGQGGFHQCPSPGNHVPPPIILIVSGCEFIGFSETSSQPSVLCDVCDKCWCINCQSADHPGRRCEEDKPQSWIEAQEWKKEKTKKCPGCSTSIEKNGGCPHIVCGVCRHEFCWECMEPYTSGHTAEAHGSAELNPRPVGSSLQTRLDQAEWDLAQAQRNGDLTAIDRLVDEQDEIRHRITELRRRSSTLQDLLGRRRREEEERAHNSRAVRRRVYSEPLNQFIRSTTNNVNPNSGYFDMLYRMGSADGFEIHTEQGQQQEVEQHHGVPQNQPRWGQRGPVSNISPDFFFNPPRQHNSSLFNGASSNFVDNTFNSHPPVDNSAFGRPRFNPYNTTIDPFLLPPPQVPPPSYHSFPFPPPIFNNNFSYLSAVQQSMPVPAFPGPMSGMEGGRGLQEVMEGNRYQPIMRGDVKMEEPWSDHMREWNNAEEGVTNNE</sequence>
<evidence type="ECO:0000256" key="9">
    <source>
        <dbReference type="SAM" id="Coils"/>
    </source>
</evidence>
<feature type="coiled-coil region" evidence="9">
    <location>
        <begin position="283"/>
        <end position="329"/>
    </location>
</feature>
<dbReference type="SMART" id="SM00647">
    <property type="entry name" value="IBR"/>
    <property type="match status" value="2"/>
</dbReference>
<dbReference type="InterPro" id="IPR044066">
    <property type="entry name" value="TRIAD_supradom"/>
</dbReference>
<evidence type="ECO:0000256" key="3">
    <source>
        <dbReference type="ARBA" id="ARBA00022679"/>
    </source>
</evidence>
<evidence type="ECO:0000256" key="7">
    <source>
        <dbReference type="ARBA" id="ARBA00022786"/>
    </source>
</evidence>
<reference evidence="12 13" key="1">
    <citation type="journal article" date="2018" name="Genome Biol. Evol.">
        <title>Multiple Roots of Fruiting Body Formation in Amoebozoa.</title>
        <authorList>
            <person name="Hillmann F."/>
            <person name="Forbes G."/>
            <person name="Novohradska S."/>
            <person name="Ferling I."/>
            <person name="Riege K."/>
            <person name="Groth M."/>
            <person name="Westermann M."/>
            <person name="Marz M."/>
            <person name="Spaller T."/>
            <person name="Winckler T."/>
            <person name="Schaap P."/>
            <person name="Glockner G."/>
        </authorList>
    </citation>
    <scope>NUCLEOTIDE SEQUENCE [LARGE SCALE GENOMIC DNA]</scope>
    <source>
        <strain evidence="12 13">Jena</strain>
    </source>
</reference>
<dbReference type="PROSITE" id="PS00518">
    <property type="entry name" value="ZF_RING_1"/>
    <property type="match status" value="1"/>
</dbReference>
<keyword evidence="7" id="KW-0833">Ubl conjugation pathway</keyword>
<evidence type="ECO:0000313" key="13">
    <source>
        <dbReference type="Proteomes" id="UP000241769"/>
    </source>
</evidence>
<dbReference type="GO" id="GO:0008270">
    <property type="term" value="F:zinc ion binding"/>
    <property type="evidence" value="ECO:0007669"/>
    <property type="project" value="UniProtKB-KW"/>
</dbReference>
<dbReference type="InterPro" id="IPR002867">
    <property type="entry name" value="IBR_dom"/>
</dbReference>
<dbReference type="GO" id="GO:0061630">
    <property type="term" value="F:ubiquitin protein ligase activity"/>
    <property type="evidence" value="ECO:0007669"/>
    <property type="project" value="UniProtKB-EC"/>
</dbReference>
<dbReference type="Proteomes" id="UP000241769">
    <property type="component" value="Unassembled WGS sequence"/>
</dbReference>
<evidence type="ECO:0000256" key="10">
    <source>
        <dbReference type="SAM" id="MobiDB-lite"/>
    </source>
</evidence>
<gene>
    <name evidence="12" type="ORF">PROFUN_06267</name>
</gene>
<evidence type="ECO:0000256" key="6">
    <source>
        <dbReference type="ARBA" id="ARBA00022771"/>
    </source>
</evidence>
<evidence type="ECO:0000256" key="5">
    <source>
        <dbReference type="ARBA" id="ARBA00022737"/>
    </source>
</evidence>
<dbReference type="CDD" id="cd20336">
    <property type="entry name" value="Rcat_RBR"/>
    <property type="match status" value="1"/>
</dbReference>
<comment type="caution">
    <text evidence="12">The sequence shown here is derived from an EMBL/GenBank/DDBJ whole genome shotgun (WGS) entry which is preliminary data.</text>
</comment>
<evidence type="ECO:0000256" key="2">
    <source>
        <dbReference type="ARBA" id="ARBA00012251"/>
    </source>
</evidence>
<keyword evidence="5" id="KW-0677">Repeat</keyword>
<dbReference type="SUPFAM" id="SSF57850">
    <property type="entry name" value="RING/U-box"/>
    <property type="match status" value="2"/>
</dbReference>
<dbReference type="Gene3D" id="3.30.40.10">
    <property type="entry name" value="Zinc/RING finger domain, C3HC4 (zinc finger)"/>
    <property type="match status" value="1"/>
</dbReference>
<dbReference type="PROSITE" id="PS51873">
    <property type="entry name" value="TRIAD"/>
    <property type="match status" value="1"/>
</dbReference>
<keyword evidence="9" id="KW-0175">Coiled coil</keyword>
<dbReference type="GO" id="GO:0016567">
    <property type="term" value="P:protein ubiquitination"/>
    <property type="evidence" value="ECO:0007669"/>
    <property type="project" value="InterPro"/>
</dbReference>
<evidence type="ECO:0000256" key="8">
    <source>
        <dbReference type="ARBA" id="ARBA00022833"/>
    </source>
</evidence>
<evidence type="ECO:0000313" key="12">
    <source>
        <dbReference type="EMBL" id="PRP82255.1"/>
    </source>
</evidence>
<feature type="domain" description="RING-type" evidence="11">
    <location>
        <begin position="66"/>
        <end position="281"/>
    </location>
</feature>
<keyword evidence="8" id="KW-0862">Zinc</keyword>
<keyword evidence="3" id="KW-0808">Transferase</keyword>
<dbReference type="EC" id="2.3.2.31" evidence="2"/>
<keyword evidence="4" id="KW-0479">Metal-binding</keyword>
<dbReference type="AlphaFoldDB" id="A0A2P6NEA2"/>
<keyword evidence="6" id="KW-0863">Zinc-finger</keyword>
<dbReference type="InterPro" id="IPR013083">
    <property type="entry name" value="Znf_RING/FYVE/PHD"/>
</dbReference>
<organism evidence="12 13">
    <name type="scientific">Planoprotostelium fungivorum</name>
    <dbReference type="NCBI Taxonomy" id="1890364"/>
    <lineage>
        <taxon>Eukaryota</taxon>
        <taxon>Amoebozoa</taxon>
        <taxon>Evosea</taxon>
        <taxon>Variosea</taxon>
        <taxon>Cavosteliida</taxon>
        <taxon>Cavosteliaceae</taxon>
        <taxon>Planoprotostelium</taxon>
    </lineage>
</organism>